<evidence type="ECO:0000256" key="4">
    <source>
        <dbReference type="RuleBase" id="RU003690"/>
    </source>
</evidence>
<dbReference type="AlphaFoldDB" id="A0A1E3AYF8"/>
<evidence type="ECO:0000256" key="2">
    <source>
        <dbReference type="ARBA" id="ARBA00022801"/>
    </source>
</evidence>
<evidence type="ECO:0000313" key="6">
    <source>
        <dbReference type="Proteomes" id="UP000095003"/>
    </source>
</evidence>
<gene>
    <name evidence="5" type="primary">bglA_2</name>
    <name evidence="5" type="ORF">BEH84_01462</name>
</gene>
<dbReference type="EMBL" id="MCGI01000001">
    <property type="protein sequence ID" value="ODM13743.1"/>
    <property type="molecule type" value="Genomic_DNA"/>
</dbReference>
<organism evidence="5 6">
    <name type="scientific">Eisenbergiella tayi</name>
    <dbReference type="NCBI Taxonomy" id="1432052"/>
    <lineage>
        <taxon>Bacteria</taxon>
        <taxon>Bacillati</taxon>
        <taxon>Bacillota</taxon>
        <taxon>Clostridia</taxon>
        <taxon>Lachnospirales</taxon>
        <taxon>Lachnospiraceae</taxon>
        <taxon>Eisenbergiella</taxon>
    </lineage>
</organism>
<reference evidence="5 6" key="1">
    <citation type="submission" date="2016-07" db="EMBL/GenBank/DDBJ databases">
        <title>Characterization of isolates of Eisenbergiella tayi derived from blood cultures, using whole genome sequencing.</title>
        <authorList>
            <person name="Burdz T."/>
            <person name="Wiebe D."/>
            <person name="Huynh C."/>
            <person name="Bernard K."/>
        </authorList>
    </citation>
    <scope>NUCLEOTIDE SEQUENCE [LARGE SCALE GENOMIC DNA]</scope>
    <source>
        <strain evidence="5 6">NML 120489</strain>
    </source>
</reference>
<keyword evidence="2 5" id="KW-0378">Hydrolase</keyword>
<dbReference type="PANTHER" id="PTHR10353">
    <property type="entry name" value="GLYCOSYL HYDROLASE"/>
    <property type="match status" value="1"/>
</dbReference>
<dbReference type="InterPro" id="IPR001360">
    <property type="entry name" value="Glyco_hydro_1"/>
</dbReference>
<evidence type="ECO:0000313" key="5">
    <source>
        <dbReference type="EMBL" id="ODM13743.1"/>
    </source>
</evidence>
<proteinExistence type="inferred from homology"/>
<evidence type="ECO:0000256" key="3">
    <source>
        <dbReference type="ARBA" id="ARBA00023295"/>
    </source>
</evidence>
<accession>A0A1E3AYF8</accession>
<sequence length="417" mass="49027">MYDIFSLKDIHMPEGFLWGSGYAGHQVEGMNVNSQRWKLEQEGRTAEKSGMACNSYALYKEDVSLVQKLGHQAFRTSVEWSRIEPEEGKFCEEAAQHYVDFFRMLSEAGIKVFATMVHVSHPQWFEERGHFKNLENIKYFQRYLTYIVPRIAPYVSFWNVINEFNLSDTEERVGSLYFHAAGYHTIHQFSDAPVSSAHALLHYMPQRAYDRYDNLMTAMKDWEYNEFFFHAVRTGEIILPHRDMEIVPELKGTCDFWSINIYVREMVDSRLKNLAGKRYDHKVLKMSPCNFYLEEMYPEGMISALLRLTDKPVYITENGCSTDDDRFRIVYLALHFSAIREAIDMGADVRGYLQWSLLDNYEWSSFKPKFGMVAVDRETFERKIKPSACFYKDIIKENGCTQKIIREYLDRNPSLVF</sequence>
<dbReference type="GO" id="GO:0005975">
    <property type="term" value="P:carbohydrate metabolic process"/>
    <property type="evidence" value="ECO:0007669"/>
    <property type="project" value="InterPro"/>
</dbReference>
<comment type="caution">
    <text evidence="5">The sequence shown here is derived from an EMBL/GenBank/DDBJ whole genome shotgun (WGS) entry which is preliminary data.</text>
</comment>
<dbReference type="Proteomes" id="UP000095003">
    <property type="component" value="Unassembled WGS sequence"/>
</dbReference>
<comment type="similarity">
    <text evidence="1 4">Belongs to the glycosyl hydrolase 1 family.</text>
</comment>
<dbReference type="PRINTS" id="PR00131">
    <property type="entry name" value="GLHYDRLASE1"/>
</dbReference>
<dbReference type="Gene3D" id="3.20.20.80">
    <property type="entry name" value="Glycosidases"/>
    <property type="match status" value="2"/>
</dbReference>
<evidence type="ECO:0000256" key="1">
    <source>
        <dbReference type="ARBA" id="ARBA00010838"/>
    </source>
</evidence>
<dbReference type="GO" id="GO:0008422">
    <property type="term" value="F:beta-glucosidase activity"/>
    <property type="evidence" value="ECO:0007669"/>
    <property type="project" value="UniProtKB-EC"/>
</dbReference>
<dbReference type="RefSeq" id="WP_069156234.1">
    <property type="nucleotide sequence ID" value="NZ_JBKXXQ010000003.1"/>
</dbReference>
<dbReference type="EC" id="3.2.1.21" evidence="5"/>
<dbReference type="PANTHER" id="PTHR10353:SF209">
    <property type="entry name" value="GALACTOLIPID GALACTOSYLTRANSFERASE SFR2, CHLOROPLASTIC"/>
    <property type="match status" value="1"/>
</dbReference>
<dbReference type="Pfam" id="PF00232">
    <property type="entry name" value="Glyco_hydro_1"/>
    <property type="match status" value="2"/>
</dbReference>
<protein>
    <submittedName>
        <fullName evidence="5">Beta-glucosidase A</fullName>
        <ecNumber evidence="5">3.2.1.21</ecNumber>
    </submittedName>
</protein>
<name>A0A1E3AYF8_9FIRM</name>
<dbReference type="SUPFAM" id="SSF51445">
    <property type="entry name" value="(Trans)glycosidases"/>
    <property type="match status" value="1"/>
</dbReference>
<dbReference type="PATRIC" id="fig|1432052.3.peg.1601"/>
<dbReference type="InterPro" id="IPR017853">
    <property type="entry name" value="GH"/>
</dbReference>
<keyword evidence="3 5" id="KW-0326">Glycosidase</keyword>